<dbReference type="OrthoDB" id="3733498at2"/>
<dbReference type="RefSeq" id="WP_086991523.1">
    <property type="nucleotide sequence ID" value="NZ_FUHU01000026.1"/>
</dbReference>
<gene>
    <name evidence="2" type="ORF">CZ674_05385</name>
</gene>
<keyword evidence="1" id="KW-1133">Transmembrane helix</keyword>
<organism evidence="2 3">
    <name type="scientific">Agrococcus casei LMG 22410</name>
    <dbReference type="NCBI Taxonomy" id="1255656"/>
    <lineage>
        <taxon>Bacteria</taxon>
        <taxon>Bacillati</taxon>
        <taxon>Actinomycetota</taxon>
        <taxon>Actinomycetes</taxon>
        <taxon>Micrococcales</taxon>
        <taxon>Microbacteriaceae</taxon>
        <taxon>Agrococcus</taxon>
    </lineage>
</organism>
<sequence>MTLWHTVLLASIIVLALKLAGYSVPAAWFAGERRSRVLELTTISLLAALAAVQTLGQGELIVVDARVPAMAVAMLMFWAKVPFIVVIIAAALTAAALRALGLAG</sequence>
<reference evidence="2 3" key="1">
    <citation type="submission" date="2017-02" db="EMBL/GenBank/DDBJ databases">
        <authorList>
            <person name="Peterson S.W."/>
        </authorList>
    </citation>
    <scope>NUCLEOTIDE SEQUENCE [LARGE SCALE GENOMIC DNA]</scope>
    <source>
        <strain evidence="2 3">LMG 22410</strain>
    </source>
</reference>
<protein>
    <submittedName>
        <fullName evidence="2">Putative membrane protein</fullName>
    </submittedName>
</protein>
<dbReference type="Proteomes" id="UP000195787">
    <property type="component" value="Unassembled WGS sequence"/>
</dbReference>
<dbReference type="GeneID" id="303172642"/>
<feature type="transmembrane region" description="Helical" evidence="1">
    <location>
        <begin position="75"/>
        <end position="97"/>
    </location>
</feature>
<accession>A0A1R4FMU7</accession>
<feature type="transmembrane region" description="Helical" evidence="1">
    <location>
        <begin position="37"/>
        <end position="55"/>
    </location>
</feature>
<dbReference type="EMBL" id="FUHU01000026">
    <property type="protein sequence ID" value="SJM57236.1"/>
    <property type="molecule type" value="Genomic_DNA"/>
</dbReference>
<proteinExistence type="predicted"/>
<keyword evidence="3" id="KW-1185">Reference proteome</keyword>
<evidence type="ECO:0000313" key="3">
    <source>
        <dbReference type="Proteomes" id="UP000195787"/>
    </source>
</evidence>
<evidence type="ECO:0000256" key="1">
    <source>
        <dbReference type="SAM" id="Phobius"/>
    </source>
</evidence>
<keyword evidence="1" id="KW-0812">Transmembrane</keyword>
<name>A0A1R4FMU7_9MICO</name>
<evidence type="ECO:0000313" key="2">
    <source>
        <dbReference type="EMBL" id="SJM57236.1"/>
    </source>
</evidence>
<keyword evidence="1" id="KW-0472">Membrane</keyword>
<feature type="transmembrane region" description="Helical" evidence="1">
    <location>
        <begin position="6"/>
        <end position="30"/>
    </location>
</feature>
<dbReference type="AlphaFoldDB" id="A0A1R4FMU7"/>